<evidence type="ECO:0000256" key="6">
    <source>
        <dbReference type="SAM" id="MobiDB-lite"/>
    </source>
</evidence>
<reference evidence="8" key="1">
    <citation type="submission" date="2022-08" db="EMBL/GenBank/DDBJ databases">
        <authorList>
            <person name="Gutierrez-Valencia J."/>
        </authorList>
    </citation>
    <scope>NUCLEOTIDE SEQUENCE</scope>
</reference>
<evidence type="ECO:0000256" key="2">
    <source>
        <dbReference type="ARBA" id="ARBA00005885"/>
    </source>
</evidence>
<feature type="compositionally biased region" description="Low complexity" evidence="6">
    <location>
        <begin position="421"/>
        <end position="431"/>
    </location>
</feature>
<feature type="compositionally biased region" description="Basic and acidic residues" evidence="6">
    <location>
        <begin position="122"/>
        <end position="132"/>
    </location>
</feature>
<sequence length="489" mass="52101">MEPENSVELSDETAPEVSDGKVEETIASNDGGPSDANETSKPSAEAEGTKTEETSAISSESKLSKPLKIVQEHGTSKVSASSKNSKVAAKDKINSKVGPGSSSRKERPAGLTQSLSFAVRGVHADKMRRSVDGHTPAKTYTKPSPNEGTKSRMNFSRSVTSLRPSNQPSRRATTSGVASKEVTSNGVKVPSRQSSFATRPVKSSSVNEAAKSPPPEVPESGDQIVKPVATSSPIKEDDDTHSNASRGATSTRRTSASGFSSRLEERAEKRREFFSKLEEKIHAKEAEKSTLQEKTKESQEAEIKQLRKSLTFRAAPMPTFYKEPPSKVELKKLPTTRPRSPKLGRNKSVSATMNKSSEGGISSSIRSLEPSNSTKEKPKTNVVKNAVASKTQVKKPQQSKVQSQRVVAATDHGKATKAKPKSAASAGGEKSQALKAADAEKKEETQNDSAVVSLHPSDNAEESTGQVDDGRVSSSVNPEIVPQEVVVGG</sequence>
<dbReference type="PANTHER" id="PTHR46372">
    <property type="entry name" value="PROTEIN WVD2-LIKE 3"/>
    <property type="match status" value="1"/>
</dbReference>
<comment type="caution">
    <text evidence="8">The sequence shown here is derived from an EMBL/GenBank/DDBJ whole genome shotgun (WGS) entry which is preliminary data.</text>
</comment>
<evidence type="ECO:0000313" key="8">
    <source>
        <dbReference type="EMBL" id="CAI0406425.1"/>
    </source>
</evidence>
<keyword evidence="9" id="KW-1185">Reference proteome</keyword>
<feature type="compositionally biased region" description="Polar residues" evidence="6">
    <location>
        <begin position="462"/>
        <end position="477"/>
    </location>
</feature>
<dbReference type="GO" id="GO:0008017">
    <property type="term" value="F:microtubule binding"/>
    <property type="evidence" value="ECO:0007669"/>
    <property type="project" value="InterPro"/>
</dbReference>
<name>A0AAV0JBU9_9ROSI</name>
<keyword evidence="5" id="KW-0206">Cytoskeleton</keyword>
<evidence type="ECO:0000256" key="1">
    <source>
        <dbReference type="ARBA" id="ARBA00004245"/>
    </source>
</evidence>
<evidence type="ECO:0000256" key="3">
    <source>
        <dbReference type="ARBA" id="ARBA00022490"/>
    </source>
</evidence>
<gene>
    <name evidence="8" type="ORF">LITE_LOCUS13200</name>
</gene>
<accession>A0AAV0JBU9</accession>
<feature type="domain" description="TPX2 C-terminal" evidence="7">
    <location>
        <begin position="262"/>
        <end position="328"/>
    </location>
</feature>
<dbReference type="Pfam" id="PF06886">
    <property type="entry name" value="TPX2"/>
    <property type="match status" value="1"/>
</dbReference>
<dbReference type="EMBL" id="CAMGYJ010000004">
    <property type="protein sequence ID" value="CAI0406425.1"/>
    <property type="molecule type" value="Genomic_DNA"/>
</dbReference>
<evidence type="ECO:0000256" key="4">
    <source>
        <dbReference type="ARBA" id="ARBA00022701"/>
    </source>
</evidence>
<dbReference type="InterPro" id="IPR044806">
    <property type="entry name" value="WVD2/WDL1-4"/>
</dbReference>
<dbReference type="AlphaFoldDB" id="A0AAV0JBU9"/>
<dbReference type="GO" id="GO:0005874">
    <property type="term" value="C:microtubule"/>
    <property type="evidence" value="ECO:0007669"/>
    <property type="project" value="UniProtKB-KW"/>
</dbReference>
<organism evidence="8 9">
    <name type="scientific">Linum tenue</name>
    <dbReference type="NCBI Taxonomy" id="586396"/>
    <lineage>
        <taxon>Eukaryota</taxon>
        <taxon>Viridiplantae</taxon>
        <taxon>Streptophyta</taxon>
        <taxon>Embryophyta</taxon>
        <taxon>Tracheophyta</taxon>
        <taxon>Spermatophyta</taxon>
        <taxon>Magnoliopsida</taxon>
        <taxon>eudicotyledons</taxon>
        <taxon>Gunneridae</taxon>
        <taxon>Pentapetalae</taxon>
        <taxon>rosids</taxon>
        <taxon>fabids</taxon>
        <taxon>Malpighiales</taxon>
        <taxon>Linaceae</taxon>
        <taxon>Linum</taxon>
    </lineage>
</organism>
<feature type="region of interest" description="Disordered" evidence="6">
    <location>
        <begin position="1"/>
        <end position="489"/>
    </location>
</feature>
<keyword evidence="3" id="KW-0963">Cytoplasm</keyword>
<keyword evidence="4" id="KW-0493">Microtubule</keyword>
<proteinExistence type="inferred from homology"/>
<dbReference type="Proteomes" id="UP001154282">
    <property type="component" value="Unassembled WGS sequence"/>
</dbReference>
<dbReference type="GO" id="GO:0000226">
    <property type="term" value="P:microtubule cytoskeleton organization"/>
    <property type="evidence" value="ECO:0007669"/>
    <property type="project" value="InterPro"/>
</dbReference>
<feature type="compositionally biased region" description="Low complexity" evidence="6">
    <location>
        <begin position="356"/>
        <end position="367"/>
    </location>
</feature>
<feature type="compositionally biased region" description="Polar residues" evidence="6">
    <location>
        <begin position="141"/>
        <end position="207"/>
    </location>
</feature>
<evidence type="ECO:0000313" key="9">
    <source>
        <dbReference type="Proteomes" id="UP001154282"/>
    </source>
</evidence>
<feature type="compositionally biased region" description="Acidic residues" evidence="6">
    <location>
        <begin position="1"/>
        <end position="14"/>
    </location>
</feature>
<evidence type="ECO:0000259" key="7">
    <source>
        <dbReference type="Pfam" id="PF06886"/>
    </source>
</evidence>
<feature type="compositionally biased region" description="Low complexity" evidence="6">
    <location>
        <begin position="389"/>
        <end position="407"/>
    </location>
</feature>
<evidence type="ECO:0000256" key="5">
    <source>
        <dbReference type="ARBA" id="ARBA00023212"/>
    </source>
</evidence>
<feature type="compositionally biased region" description="Low complexity" evidence="6">
    <location>
        <begin position="76"/>
        <end position="87"/>
    </location>
</feature>
<comment type="subcellular location">
    <subcellularLocation>
        <location evidence="1">Cytoplasm</location>
        <location evidence="1">Cytoskeleton</location>
    </subcellularLocation>
</comment>
<protein>
    <recommendedName>
        <fullName evidence="7">TPX2 C-terminal domain-containing protein</fullName>
    </recommendedName>
</protein>
<dbReference type="PANTHER" id="PTHR46372:SF26">
    <property type="entry name" value="(WILD MALAYSIAN BANANA) HYPOTHETICAL PROTEIN"/>
    <property type="match status" value="1"/>
</dbReference>
<comment type="similarity">
    <text evidence="2">Belongs to the TPX2 family.</text>
</comment>
<feature type="compositionally biased region" description="Basic and acidic residues" evidence="6">
    <location>
        <begin position="262"/>
        <end position="305"/>
    </location>
</feature>
<dbReference type="InterPro" id="IPR027329">
    <property type="entry name" value="TPX2_C"/>
</dbReference>
<feature type="compositionally biased region" description="Polar residues" evidence="6">
    <location>
        <begin position="242"/>
        <end position="260"/>
    </location>
</feature>